<dbReference type="GO" id="GO:0099518">
    <property type="term" value="P:vesicle cytoskeletal trafficking"/>
    <property type="evidence" value="ECO:0007669"/>
    <property type="project" value="TreeGrafter"/>
</dbReference>
<feature type="compositionally biased region" description="Polar residues" evidence="2">
    <location>
        <begin position="21"/>
        <end position="45"/>
    </location>
</feature>
<feature type="compositionally biased region" description="Basic and acidic residues" evidence="2">
    <location>
        <begin position="50"/>
        <end position="75"/>
    </location>
</feature>
<dbReference type="AlphaFoldDB" id="A0A1L8DN09"/>
<dbReference type="EMBL" id="GFDF01006248">
    <property type="protein sequence ID" value="JAV07836.1"/>
    <property type="molecule type" value="Transcribed_RNA"/>
</dbReference>
<dbReference type="GO" id="GO:0031267">
    <property type="term" value="F:small GTPase binding"/>
    <property type="evidence" value="ECO:0007669"/>
    <property type="project" value="TreeGrafter"/>
</dbReference>
<accession>A0A1L8DN09</accession>
<dbReference type="GO" id="GO:0005802">
    <property type="term" value="C:trans-Golgi network"/>
    <property type="evidence" value="ECO:0007669"/>
    <property type="project" value="TreeGrafter"/>
</dbReference>
<keyword evidence="1" id="KW-0175">Coiled coil</keyword>
<evidence type="ECO:0000256" key="1">
    <source>
        <dbReference type="SAM" id="Coils"/>
    </source>
</evidence>
<feature type="coiled-coil region" evidence="1">
    <location>
        <begin position="126"/>
        <end position="265"/>
    </location>
</feature>
<name>A0A1L8DN09_9DIPT</name>
<evidence type="ECO:0000313" key="3">
    <source>
        <dbReference type="EMBL" id="JAV07836.1"/>
    </source>
</evidence>
<dbReference type="SUPFAM" id="SSF90257">
    <property type="entry name" value="Myosin rod fragments"/>
    <property type="match status" value="1"/>
</dbReference>
<sequence>MSAVAQMETSVKSLEVEHQEGATNDVSLDKSTAVDQQQEQEVTEGNTEEPSDHNVSTDDSHEEQLANDGEKEENIHSNVVNEVESKYLEEQANMKLMLDKLEAQCHYLQTMVNQREETIAACDKTKGLLEKENQLMRRELDLAMREKENAVIKYCTLEKKVMDANHMKEQAEKKSKEAQKECELLGGKIKMTMSEKNRICTLLDQKTHEIRSHQREIDRLKGDNVNLETKLKWHTGKLKQDGELKQSLEKKIDELTGEIAQLKSNETAWVKHEADSERLAQMEKNYVEQQASLILLKHGNEEKETKLDVAERKIQDMQEELTTLQSKYSTIADEKKHLEHELEGLKESINDLQTTLDQEVLKVADYQAKLSDLEATRAQLAIEKDNKVRQNREFEALKGSYEDNLVELEEIRLKEAELLQFNRELTERSVKLQNEITLYNSKAVALCLENETLKKEKKTYDDHLGELERNLEKERNQKNDERILLTKHISEKTKLCEATRKKLDSALGDLDAAKKKHTQTIKEINREMEKLRKKQTATENKSESSPQVSDTDSQESHRVTNSDGGTPPLPLSPQEPTRQALIDRILRLQQASARQAEKIDFLESHSATLVGEVQKKTKVLQEYMLRDQCGALASSKSDRHKAELANYGGGIMAAIYGGTSSKSNEMTLELSLEINRKLQALLEDTLLKNITLKENLDTLGLEVDKLTRRLSSK</sequence>
<organism evidence="3">
    <name type="scientific">Nyssomyia neivai</name>
    <dbReference type="NCBI Taxonomy" id="330878"/>
    <lineage>
        <taxon>Eukaryota</taxon>
        <taxon>Metazoa</taxon>
        <taxon>Ecdysozoa</taxon>
        <taxon>Arthropoda</taxon>
        <taxon>Hexapoda</taxon>
        <taxon>Insecta</taxon>
        <taxon>Pterygota</taxon>
        <taxon>Neoptera</taxon>
        <taxon>Endopterygota</taxon>
        <taxon>Diptera</taxon>
        <taxon>Nematocera</taxon>
        <taxon>Psychodoidea</taxon>
        <taxon>Psychodidae</taxon>
        <taxon>Nyssomyia</taxon>
    </lineage>
</organism>
<feature type="compositionally biased region" description="Polar residues" evidence="2">
    <location>
        <begin position="537"/>
        <end position="551"/>
    </location>
</feature>
<feature type="region of interest" description="Disordered" evidence="2">
    <location>
        <begin position="530"/>
        <end position="575"/>
    </location>
</feature>
<protein>
    <submittedName>
        <fullName evidence="3">Putative signal transducer</fullName>
    </submittedName>
</protein>
<feature type="region of interest" description="Disordered" evidence="2">
    <location>
        <begin position="1"/>
        <end position="78"/>
    </location>
</feature>
<dbReference type="PANTHER" id="PTHR18911">
    <property type="entry name" value="CTCL TUMOR ANTIGEN HD-CL-01"/>
    <property type="match status" value="1"/>
</dbReference>
<dbReference type="PANTHER" id="PTHR18911:SF5">
    <property type="entry name" value="COILED-COIL DOMAIN-CONTAINING PROTEIN 186"/>
    <property type="match status" value="1"/>
</dbReference>
<dbReference type="InterPro" id="IPR038830">
    <property type="entry name" value="CCDC186"/>
</dbReference>
<proteinExistence type="predicted"/>
<reference evidence="3" key="1">
    <citation type="submission" date="2016-12" db="EMBL/GenBank/DDBJ databases">
        <title>An insight into the sialome and mialome of the sand fly, Nyssomyia neivai.</title>
        <authorList>
            <person name="Sebastian V."/>
            <person name="Goulart T.M."/>
            <person name="Oliveira W."/>
            <person name="Calvo E."/>
            <person name="Oliveira L.F."/>
            <person name="Pinto M.C."/>
            <person name="Rosselino A.M."/>
            <person name="Ribeiro J.M."/>
        </authorList>
    </citation>
    <scope>NUCLEOTIDE SEQUENCE</scope>
</reference>
<evidence type="ECO:0000256" key="2">
    <source>
        <dbReference type="SAM" id="MobiDB-lite"/>
    </source>
</evidence>